<comment type="function">
    <text evidence="6">Ferredoxins are iron-sulfur proteins that transfer electrons in a wide variety of metabolic reactions.</text>
</comment>
<keyword evidence="1 6" id="KW-0813">Transport</keyword>
<keyword evidence="5 6" id="KW-0411">Iron-sulfur</keyword>
<comment type="caution">
    <text evidence="7">The sequence shown here is derived from an EMBL/GenBank/DDBJ whole genome shotgun (WGS) entry which is preliminary data.</text>
</comment>
<accession>A0A2H0C4B8</accession>
<evidence type="ECO:0000313" key="8">
    <source>
        <dbReference type="Proteomes" id="UP000230802"/>
    </source>
</evidence>
<evidence type="ECO:0000256" key="1">
    <source>
        <dbReference type="ARBA" id="ARBA00022448"/>
    </source>
</evidence>
<evidence type="ECO:0000256" key="5">
    <source>
        <dbReference type="ARBA" id="ARBA00023014"/>
    </source>
</evidence>
<sequence length="91" mass="9886">MSNQKLLDSTKPSGPVKIRKLKVWVDRDLCIGAATCIAVAPKTFVLDSEAKAIFIDTTVEDTDENIIEAAKACPVAAIIIEDENGNRIFPK</sequence>
<protein>
    <recommendedName>
        <fullName evidence="6">Ferredoxin</fullName>
    </recommendedName>
</protein>
<keyword evidence="3 6" id="KW-0249">Electron transport</keyword>
<dbReference type="Proteomes" id="UP000230802">
    <property type="component" value="Unassembled WGS sequence"/>
</dbReference>
<dbReference type="GO" id="GO:0051536">
    <property type="term" value="F:iron-sulfur cluster binding"/>
    <property type="evidence" value="ECO:0007669"/>
    <property type="project" value="UniProtKB-KW"/>
</dbReference>
<reference evidence="7 8" key="1">
    <citation type="submission" date="2017-09" db="EMBL/GenBank/DDBJ databases">
        <title>Depth-based differentiation of microbial function through sediment-hosted aquifers and enrichment of novel symbionts in the deep terrestrial subsurface.</title>
        <authorList>
            <person name="Probst A.J."/>
            <person name="Ladd B."/>
            <person name="Jarett J.K."/>
            <person name="Geller-Mcgrath D.E."/>
            <person name="Sieber C.M."/>
            <person name="Emerson J.B."/>
            <person name="Anantharaman K."/>
            <person name="Thomas B.C."/>
            <person name="Malmstrom R."/>
            <person name="Stieglmeier M."/>
            <person name="Klingl A."/>
            <person name="Woyke T."/>
            <person name="Ryan C.M."/>
            <person name="Banfield J.F."/>
        </authorList>
    </citation>
    <scope>NUCLEOTIDE SEQUENCE [LARGE SCALE GENOMIC DNA]</scope>
    <source>
        <strain evidence="7">CG22_combo_CG10-13_8_21_14_all_33_16</strain>
    </source>
</reference>
<dbReference type="PRINTS" id="PR00352">
    <property type="entry name" value="3FE4SFRDOXIN"/>
</dbReference>
<dbReference type="SUPFAM" id="SSF54862">
    <property type="entry name" value="4Fe-4S ferredoxins"/>
    <property type="match status" value="1"/>
</dbReference>
<evidence type="ECO:0000256" key="2">
    <source>
        <dbReference type="ARBA" id="ARBA00022723"/>
    </source>
</evidence>
<proteinExistence type="predicted"/>
<organism evidence="7 8">
    <name type="scientific">Candidatus Roizmanbacteria bacterium CG22_combo_CG10-13_8_21_14_all_33_16</name>
    <dbReference type="NCBI Taxonomy" id="1974859"/>
    <lineage>
        <taxon>Bacteria</taxon>
        <taxon>Candidatus Roizmaniibacteriota</taxon>
    </lineage>
</organism>
<evidence type="ECO:0000256" key="4">
    <source>
        <dbReference type="ARBA" id="ARBA00023004"/>
    </source>
</evidence>
<dbReference type="PANTHER" id="PTHR36923:SF3">
    <property type="entry name" value="FERREDOXIN"/>
    <property type="match status" value="1"/>
</dbReference>
<dbReference type="EMBL" id="PCTD01000030">
    <property type="protein sequence ID" value="PIP64753.1"/>
    <property type="molecule type" value="Genomic_DNA"/>
</dbReference>
<dbReference type="InterPro" id="IPR001080">
    <property type="entry name" value="3Fe4S_ferredoxin"/>
</dbReference>
<dbReference type="GO" id="GO:0005506">
    <property type="term" value="F:iron ion binding"/>
    <property type="evidence" value="ECO:0007669"/>
    <property type="project" value="UniProtKB-UniRule"/>
</dbReference>
<keyword evidence="4 6" id="KW-0408">Iron</keyword>
<dbReference type="Pfam" id="PF13459">
    <property type="entry name" value="Fer4_15"/>
    <property type="match status" value="1"/>
</dbReference>
<dbReference type="GO" id="GO:0009055">
    <property type="term" value="F:electron transfer activity"/>
    <property type="evidence" value="ECO:0007669"/>
    <property type="project" value="UniProtKB-UniRule"/>
</dbReference>
<dbReference type="PANTHER" id="PTHR36923">
    <property type="entry name" value="FERREDOXIN"/>
    <property type="match status" value="1"/>
</dbReference>
<evidence type="ECO:0000313" key="7">
    <source>
        <dbReference type="EMBL" id="PIP64753.1"/>
    </source>
</evidence>
<evidence type="ECO:0000256" key="6">
    <source>
        <dbReference type="RuleBase" id="RU368020"/>
    </source>
</evidence>
<dbReference type="Gene3D" id="3.30.70.20">
    <property type="match status" value="1"/>
</dbReference>
<dbReference type="InterPro" id="IPR051269">
    <property type="entry name" value="Fe-S_cluster_ET"/>
</dbReference>
<name>A0A2H0C4B8_9BACT</name>
<gene>
    <name evidence="7" type="ORF">COW96_00805</name>
</gene>
<evidence type="ECO:0000256" key="3">
    <source>
        <dbReference type="ARBA" id="ARBA00022982"/>
    </source>
</evidence>
<keyword evidence="2 6" id="KW-0479">Metal-binding</keyword>
<dbReference type="AlphaFoldDB" id="A0A2H0C4B8"/>